<sequence>MTKINWKVRLKKKTFLVAIFSATLLFVQAIASAFGYDLTVFGDDLTEKFNAL</sequence>
<dbReference type="Proteomes" id="UP001070352">
    <property type="component" value="Unassembled WGS sequence"/>
</dbReference>
<protein>
    <submittedName>
        <fullName evidence="1">Phage holin</fullName>
    </submittedName>
</protein>
<organism evidence="1 2">
    <name type="scientific">Bacillus spizizenii</name>
    <name type="common">Bacillus subtilis subsp. spizizenii</name>
    <dbReference type="NCBI Taxonomy" id="96241"/>
    <lineage>
        <taxon>Bacteria</taxon>
        <taxon>Bacillati</taxon>
        <taxon>Bacillota</taxon>
        <taxon>Bacilli</taxon>
        <taxon>Bacillales</taxon>
        <taxon>Bacillaceae</taxon>
        <taxon>Bacillus</taxon>
    </lineage>
</organism>
<evidence type="ECO:0000313" key="1">
    <source>
        <dbReference type="EMBL" id="MCY8123305.1"/>
    </source>
</evidence>
<dbReference type="InterPro" id="IPR006485">
    <property type="entry name" value="Phage-like_holin"/>
</dbReference>
<feature type="non-terminal residue" evidence="1">
    <location>
        <position position="52"/>
    </location>
</feature>
<name>A0A9Q4DV44_BACSC</name>
<comment type="caution">
    <text evidence="1">The sequence shown here is derived from an EMBL/GenBank/DDBJ whole genome shotgun (WGS) entry which is preliminary data.</text>
</comment>
<gene>
    <name evidence="1" type="ORF">MOC45_22530</name>
</gene>
<accession>A0A9Q4DV44</accession>
<dbReference type="Pfam" id="PF04531">
    <property type="entry name" value="Phage_holin_1"/>
    <property type="match status" value="1"/>
</dbReference>
<reference evidence="1" key="1">
    <citation type="submission" date="2022-02" db="EMBL/GenBank/DDBJ databases">
        <title>Crop Bioprotection Bacillus Genome Sequencing.</title>
        <authorList>
            <person name="Dunlap C."/>
        </authorList>
    </citation>
    <scope>NUCLEOTIDE SEQUENCE</scope>
    <source>
        <strain evidence="1">M18B4</strain>
    </source>
</reference>
<proteinExistence type="predicted"/>
<evidence type="ECO:0000313" key="2">
    <source>
        <dbReference type="Proteomes" id="UP001070352"/>
    </source>
</evidence>
<dbReference type="EMBL" id="JALANJ010000091">
    <property type="protein sequence ID" value="MCY8123305.1"/>
    <property type="molecule type" value="Genomic_DNA"/>
</dbReference>
<dbReference type="NCBIfam" id="TIGR01598">
    <property type="entry name" value="holin_phiLC3"/>
    <property type="match status" value="1"/>
</dbReference>
<dbReference type="AlphaFoldDB" id="A0A9Q4DV44"/>